<dbReference type="Gene3D" id="2.130.10.10">
    <property type="entry name" value="YVTN repeat-like/Quinoprotein amine dehydrogenase"/>
    <property type="match status" value="2"/>
</dbReference>
<evidence type="ECO:0000313" key="1">
    <source>
        <dbReference type="EMBL" id="KAE8256912.1"/>
    </source>
</evidence>
<dbReference type="AlphaFoldDB" id="A0A177U701"/>
<dbReference type="SUPFAM" id="SSF50978">
    <property type="entry name" value="WD40 repeat-like"/>
    <property type="match status" value="1"/>
</dbReference>
<reference evidence="1" key="2">
    <citation type="journal article" date="2019" name="IMA Fungus">
        <title>Genome sequencing and comparison of five Tilletia species to identify candidate genes for the detection of regulated species infecting wheat.</title>
        <authorList>
            <person name="Nguyen H.D.T."/>
            <person name="Sultana T."/>
            <person name="Kesanakurti P."/>
            <person name="Hambleton S."/>
        </authorList>
    </citation>
    <scope>NUCLEOTIDE SEQUENCE</scope>
    <source>
        <strain evidence="1">DAOMC 238032</strain>
    </source>
</reference>
<dbReference type="InterPro" id="IPR019775">
    <property type="entry name" value="WD40_repeat_CS"/>
</dbReference>
<dbReference type="PROSITE" id="PS00678">
    <property type="entry name" value="WD_REPEATS_1"/>
    <property type="match status" value="1"/>
</dbReference>
<dbReference type="PANTHER" id="PTHR22889:SF0">
    <property type="entry name" value="WD REPEAT-CONTAINING PROTEIN 89"/>
    <property type="match status" value="1"/>
</dbReference>
<comment type="caution">
    <text evidence="1">The sequence shown here is derived from an EMBL/GenBank/DDBJ whole genome shotgun (WGS) entry which is preliminary data.</text>
</comment>
<organism evidence="1 2">
    <name type="scientific">Tilletia caries</name>
    <name type="common">wheat bunt fungus</name>
    <dbReference type="NCBI Taxonomy" id="13290"/>
    <lineage>
        <taxon>Eukaryota</taxon>
        <taxon>Fungi</taxon>
        <taxon>Dikarya</taxon>
        <taxon>Basidiomycota</taxon>
        <taxon>Ustilaginomycotina</taxon>
        <taxon>Exobasidiomycetes</taxon>
        <taxon>Tilletiales</taxon>
        <taxon>Tilletiaceae</taxon>
        <taxon>Tilletia</taxon>
    </lineage>
</organism>
<dbReference type="SUPFAM" id="SSF101898">
    <property type="entry name" value="NHL repeat"/>
    <property type="match status" value="1"/>
</dbReference>
<accession>A0A177U701</accession>
<dbReference type="Proteomes" id="UP000077671">
    <property type="component" value="Unassembled WGS sequence"/>
</dbReference>
<name>A0A177U701_9BASI</name>
<dbReference type="InterPro" id="IPR015943">
    <property type="entry name" value="WD40/YVTN_repeat-like_dom_sf"/>
</dbReference>
<proteinExistence type="predicted"/>
<gene>
    <name evidence="1" type="ORF">A4X03_0g4930</name>
</gene>
<dbReference type="PROSITE" id="PS50082">
    <property type="entry name" value="WD_REPEATS_2"/>
    <property type="match status" value="1"/>
</dbReference>
<dbReference type="PANTHER" id="PTHR22889">
    <property type="entry name" value="WD REPEAT-CONTAINING PROTEIN 89"/>
    <property type="match status" value="1"/>
</dbReference>
<dbReference type="Pfam" id="PF00400">
    <property type="entry name" value="WD40"/>
    <property type="match status" value="2"/>
</dbReference>
<dbReference type="SMART" id="SM00320">
    <property type="entry name" value="WD40"/>
    <property type="match status" value="3"/>
</dbReference>
<dbReference type="InterPro" id="IPR039328">
    <property type="entry name" value="WDR89"/>
</dbReference>
<dbReference type="PROSITE" id="PS50294">
    <property type="entry name" value="WD_REPEATS_REGION"/>
    <property type="match status" value="1"/>
</dbReference>
<protein>
    <submittedName>
        <fullName evidence="1">Uncharacterized protein</fullName>
    </submittedName>
</protein>
<dbReference type="InterPro" id="IPR036322">
    <property type="entry name" value="WD40_repeat_dom_sf"/>
</dbReference>
<evidence type="ECO:0000313" key="2">
    <source>
        <dbReference type="Proteomes" id="UP000077671"/>
    </source>
</evidence>
<sequence>MDGLDYGSLGSGTFAREYLVIPGGKSAAPLLTSRPPTLNLDIPTRPYITHLLHLSPLLVFGTSTENAIQVIDTTQTPSTNAVRRLVWGSKGGAGSSNASISALVAPPPNAPSQASLYTPSTNGKIAVWDLRTGGAVVAELVGTGGSAMDGAAGGRRPAAPVDGPAYLCAAASEDGYTLAAGTELRGTDAVIDIWDLRSPAVPLFTYSESHSDDVSSLAFCPSSSFSSSSKSPAGAVPRSALLLSGSTDGLLSIFNTAVAQGDEDDAVVRVQNLGASLARVGWGAVGEGLSGPRGSGGGDGMDVEGEEDEAARELAARTPRGLGGAWAVTDMQTLSVFDADTFDNTTLSSFPIRSRTSLMPAFEPDYIIDLWPSSRLPTTAASLSSSTGLALWEGDSTGNFALVHVSPPAVVAEDQLMSGEEGKRKPEAWELGAFFPAGGRAHEDIVRCVDYDERTQTLFTGGEDGRICFWNLGAGGGNDGLQASEAQVGINLPAATFQATSPSAGGAGPRGNDFSGKARKDKVSGNLVAGSGRDGVRYRPF</sequence>
<reference evidence="1" key="1">
    <citation type="submission" date="2016-04" db="EMBL/GenBank/DDBJ databases">
        <authorList>
            <person name="Nguyen H.D."/>
            <person name="Kesanakurti P."/>
            <person name="Cullis J."/>
            <person name="Levesque C.A."/>
            <person name="Hambleton S."/>
        </authorList>
    </citation>
    <scope>NUCLEOTIDE SEQUENCE</scope>
    <source>
        <strain evidence="1">DAOMC 238032</strain>
    </source>
</reference>
<dbReference type="InterPro" id="IPR001680">
    <property type="entry name" value="WD40_rpt"/>
</dbReference>
<dbReference type="EMBL" id="LWDD02000719">
    <property type="protein sequence ID" value="KAE8256912.1"/>
    <property type="molecule type" value="Genomic_DNA"/>
</dbReference>